<protein>
    <submittedName>
        <fullName evidence="8">Uncharacterized protein</fullName>
    </submittedName>
</protein>
<dbReference type="Ensembl" id="ENSOKIT00005080867.1">
    <property type="protein sequence ID" value="ENSOKIP00005075883.1"/>
    <property type="gene ID" value="ENSOKIG00005032760.1"/>
</dbReference>
<dbReference type="InterPro" id="IPR050725">
    <property type="entry name" value="CysQ/Inositol_MonoPase"/>
</dbReference>
<evidence type="ECO:0000256" key="1">
    <source>
        <dbReference type="ARBA" id="ARBA00009759"/>
    </source>
</evidence>
<feature type="binding site" evidence="7">
    <location>
        <position position="91"/>
    </location>
    <ligand>
        <name>Mg(2+)</name>
        <dbReference type="ChEBI" id="CHEBI:18420"/>
        <label>1</label>
        <note>catalytic</note>
    </ligand>
</feature>
<keyword evidence="4 7" id="KW-0460">Magnesium</keyword>
<evidence type="ECO:0000256" key="5">
    <source>
        <dbReference type="ARBA" id="ARBA00044465"/>
    </source>
</evidence>
<evidence type="ECO:0000256" key="3">
    <source>
        <dbReference type="ARBA" id="ARBA00022723"/>
    </source>
</evidence>
<dbReference type="PROSITE" id="PS00629">
    <property type="entry name" value="IMP_1"/>
    <property type="match status" value="1"/>
</dbReference>
<reference evidence="8" key="2">
    <citation type="submission" date="2025-09" db="UniProtKB">
        <authorList>
            <consortium name="Ensembl"/>
        </authorList>
    </citation>
    <scope>IDENTIFICATION</scope>
</reference>
<accession>A0A8C7INN1</accession>
<dbReference type="SUPFAM" id="SSF56655">
    <property type="entry name" value="Carbohydrate phosphatase"/>
    <property type="match status" value="1"/>
</dbReference>
<evidence type="ECO:0000256" key="7">
    <source>
        <dbReference type="PIRSR" id="PIRSR600760-2"/>
    </source>
</evidence>
<dbReference type="InterPro" id="IPR020583">
    <property type="entry name" value="Inositol_monoP_metal-BS"/>
</dbReference>
<evidence type="ECO:0000256" key="6">
    <source>
        <dbReference type="ARBA" id="ARBA00044478"/>
    </source>
</evidence>
<comment type="catalytic activity">
    <reaction evidence="5">
        <text>1D-myo-inositol 1,3,4-trisphosphate + H2O = 1D-myo-inositol 3,4-bisphosphate + phosphate</text>
        <dbReference type="Rhea" id="RHEA:70319"/>
        <dbReference type="ChEBI" id="CHEBI:15377"/>
        <dbReference type="ChEBI" id="CHEBI:43474"/>
        <dbReference type="ChEBI" id="CHEBI:58414"/>
        <dbReference type="ChEBI" id="CHEBI:83241"/>
    </reaction>
    <physiologicalReaction direction="left-to-right" evidence="5">
        <dbReference type="Rhea" id="RHEA:70320"/>
    </physiologicalReaction>
</comment>
<dbReference type="GO" id="GO:0004441">
    <property type="term" value="F:inositol-1,4-bisphosphate 1-phosphatase activity"/>
    <property type="evidence" value="ECO:0007669"/>
    <property type="project" value="UniProtKB-EC"/>
</dbReference>
<name>A0A8C7INN1_ONCKI</name>
<dbReference type="GeneTree" id="ENSGT00940000157359"/>
<feature type="binding site" evidence="7">
    <location>
        <position position="60"/>
    </location>
    <ligand>
        <name>Mg(2+)</name>
        <dbReference type="ChEBI" id="CHEBI:18420"/>
        <label>1</label>
        <note>catalytic</note>
    </ligand>
</feature>
<comment type="cofactor">
    <cofactor evidence="7">
        <name>Mg(2+)</name>
        <dbReference type="ChEBI" id="CHEBI:18420"/>
    </cofactor>
</comment>
<dbReference type="AlphaFoldDB" id="A0A8C7INN1"/>
<organism evidence="8 9">
    <name type="scientific">Oncorhynchus kisutch</name>
    <name type="common">Coho salmon</name>
    <name type="synonym">Salmo kisutch</name>
    <dbReference type="NCBI Taxonomy" id="8019"/>
    <lineage>
        <taxon>Eukaryota</taxon>
        <taxon>Metazoa</taxon>
        <taxon>Chordata</taxon>
        <taxon>Craniata</taxon>
        <taxon>Vertebrata</taxon>
        <taxon>Euteleostomi</taxon>
        <taxon>Actinopterygii</taxon>
        <taxon>Neopterygii</taxon>
        <taxon>Teleostei</taxon>
        <taxon>Protacanthopterygii</taxon>
        <taxon>Salmoniformes</taxon>
        <taxon>Salmonidae</taxon>
        <taxon>Salmoninae</taxon>
        <taxon>Oncorhynchus</taxon>
    </lineage>
</organism>
<dbReference type="PANTHER" id="PTHR43028:SF5">
    <property type="entry name" value="3'(2'),5'-BISPHOSPHATE NUCLEOTIDASE 1"/>
    <property type="match status" value="1"/>
</dbReference>
<keyword evidence="3 7" id="KW-0479">Metal-binding</keyword>
<dbReference type="Proteomes" id="UP000694557">
    <property type="component" value="Unassembled WGS sequence"/>
</dbReference>
<comment type="catalytic activity">
    <reaction evidence="6">
        <text>1D-myo-inositol 1,4-bisphosphate + H2O = 1D-myo-inositol 4-phosphate + phosphate</text>
        <dbReference type="Rhea" id="RHEA:15553"/>
        <dbReference type="ChEBI" id="CHEBI:15377"/>
        <dbReference type="ChEBI" id="CHEBI:43474"/>
        <dbReference type="ChEBI" id="CHEBI:58282"/>
        <dbReference type="ChEBI" id="CHEBI:58469"/>
        <dbReference type="EC" id="3.1.3.57"/>
    </reaction>
    <physiologicalReaction direction="left-to-right" evidence="6">
        <dbReference type="Rhea" id="RHEA:15554"/>
    </physiologicalReaction>
</comment>
<dbReference type="GO" id="GO:0046872">
    <property type="term" value="F:metal ion binding"/>
    <property type="evidence" value="ECO:0007669"/>
    <property type="project" value="UniProtKB-KW"/>
</dbReference>
<proteinExistence type="inferred from homology"/>
<comment type="similarity">
    <text evidence="1">Belongs to the inositol monophosphatase superfamily.</text>
</comment>
<evidence type="ECO:0000313" key="8">
    <source>
        <dbReference type="Ensembl" id="ENSOKIP00005075883.1"/>
    </source>
</evidence>
<keyword evidence="9" id="KW-1185">Reference proteome</keyword>
<dbReference type="Pfam" id="PF00459">
    <property type="entry name" value="Inositol_P"/>
    <property type="match status" value="1"/>
</dbReference>
<dbReference type="GO" id="GO:0008441">
    <property type="term" value="F:3'(2'),5'-bisphosphate nucleotidase activity"/>
    <property type="evidence" value="ECO:0007669"/>
    <property type="project" value="TreeGrafter"/>
</dbReference>
<evidence type="ECO:0000256" key="4">
    <source>
        <dbReference type="ARBA" id="ARBA00022842"/>
    </source>
</evidence>
<dbReference type="InterPro" id="IPR000760">
    <property type="entry name" value="Inositol_monophosphatase-like"/>
</dbReference>
<keyword evidence="2" id="KW-0452">Lithium</keyword>
<feature type="binding site" evidence="7">
    <location>
        <position position="90"/>
    </location>
    <ligand>
        <name>Mg(2+)</name>
        <dbReference type="ChEBI" id="CHEBI:18420"/>
        <label>2</label>
    </ligand>
</feature>
<evidence type="ECO:0000256" key="2">
    <source>
        <dbReference type="ARBA" id="ARBA00022671"/>
    </source>
</evidence>
<evidence type="ECO:0000313" key="9">
    <source>
        <dbReference type="Proteomes" id="UP000694557"/>
    </source>
</evidence>
<sequence length="137" mass="15258">MSGNPAVVMRLVASAYAVAEKVGVIIRRDLGQSTLADRLVQQSMCSSLSKSFPKITIIGEEDLPEEAVKDLIESSQSEEILQLVVWVDPLDGTKEYTEGKLTTITHYRLPTHTLDYYQVFQCHSSLTLPLRPVHCPL</sequence>
<feature type="binding site" evidence="7">
    <location>
        <position position="88"/>
    </location>
    <ligand>
        <name>Mg(2+)</name>
        <dbReference type="ChEBI" id="CHEBI:18420"/>
        <label>1</label>
        <note>catalytic</note>
    </ligand>
</feature>
<dbReference type="Gene3D" id="3.30.540.10">
    <property type="entry name" value="Fructose-1,6-Bisphosphatase, subunit A, domain 1"/>
    <property type="match status" value="1"/>
</dbReference>
<reference evidence="8" key="1">
    <citation type="submission" date="2025-08" db="UniProtKB">
        <authorList>
            <consortium name="Ensembl"/>
        </authorList>
    </citation>
    <scope>IDENTIFICATION</scope>
</reference>
<dbReference type="PANTHER" id="PTHR43028">
    <property type="entry name" value="3'(2'),5'-BISPHOSPHATE NUCLEOTIDASE 1"/>
    <property type="match status" value="1"/>
</dbReference>